<keyword evidence="10" id="KW-1185">Reference proteome</keyword>
<feature type="domain" description="Plastocyanin-like" evidence="6">
    <location>
        <begin position="230"/>
        <end position="402"/>
    </location>
</feature>
<evidence type="ECO:0000259" key="6">
    <source>
        <dbReference type="Pfam" id="PF00394"/>
    </source>
</evidence>
<sequence>MLINSIFYSYRRISSSSYASTMRNAWAALLLPLLLLGSEVSGQSRLCQSDTIQVDGTPCSEDKEACEFRLEIKHKLTMTLDRNNRLFAHNYKLYKEATTPLDESQYKDMVVVADGWTPARLVTVVNDTMPGPCLVLYEGQKVTVHVFNDLWSDGLTIHWHGLHMTDNAYNDGVSFVTQCPILPRETFTYTFTAETKGTYWYHAHIGTVRTMGVLGPLIVRERNSQSQLEERVLVLQDWNHDVTSDQMRLGFFSGSGADQQMQEIMRSLDGGKFDHFAFQSGLINGRGRTYAGSMTVQTETPLEVIEVDSNQQYRFRVINAGSLYPFRVAVEGHRLSVVAADGWDLQPVVAESFIINPAERYDFVLTTNQTVNNYLIYAETLEVNISNPNRHVAEAILRYAGAPASAQPPDLPVDRGCTADDKCVVVNCPFRYYPQDQHTECVLLNQLTTGPGGAPAPAVDNPTDLIEIFLNFAFPGPVKTEEEASVNGIQFLQPPVAAILRAKENKTLPTACRPACGRTQEQCACSHVVTLTRDRVHQFVLLGMGNGSGYSHPIHMHGYSFYVVKMGYPSYDPTTGVFRKDNPDIDCRGPADRTVTLCNTATWKNETWRAENGGVVPGLNLDNPIRKDTIIVPTGGYVVVRIKADNPGMWYMHCHMEIHHLGGMALILDGTSPTLGPVPDGFPTCNSYPPE</sequence>
<evidence type="ECO:0000256" key="1">
    <source>
        <dbReference type="ARBA" id="ARBA00010609"/>
    </source>
</evidence>
<keyword evidence="4" id="KW-0186">Copper</keyword>
<dbReference type="PROSITE" id="PS00079">
    <property type="entry name" value="MULTICOPPER_OXIDASE1"/>
    <property type="match status" value="1"/>
</dbReference>
<dbReference type="Gene3D" id="2.60.40.420">
    <property type="entry name" value="Cupredoxins - blue copper proteins"/>
    <property type="match status" value="3"/>
</dbReference>
<evidence type="ECO:0000256" key="5">
    <source>
        <dbReference type="SAM" id="SignalP"/>
    </source>
</evidence>
<dbReference type="InterPro" id="IPR001117">
    <property type="entry name" value="Cu-oxidase_2nd"/>
</dbReference>
<dbReference type="InterPro" id="IPR045087">
    <property type="entry name" value="Cu-oxidase_fam"/>
</dbReference>
<dbReference type="Pfam" id="PF00394">
    <property type="entry name" value="Cu-oxidase"/>
    <property type="match status" value="1"/>
</dbReference>
<evidence type="ECO:0000313" key="9">
    <source>
        <dbReference type="EMBL" id="KAK7461203.1"/>
    </source>
</evidence>
<dbReference type="CDD" id="cd13858">
    <property type="entry name" value="CuRO_1_tcLCC2_insect_like"/>
    <property type="match status" value="1"/>
</dbReference>
<protein>
    <recommendedName>
        <fullName evidence="11">Laccase</fullName>
    </recommendedName>
</protein>
<evidence type="ECO:0000256" key="3">
    <source>
        <dbReference type="ARBA" id="ARBA00023002"/>
    </source>
</evidence>
<dbReference type="AlphaFoldDB" id="A0ABD0J4U1"/>
<organism evidence="9 10">
    <name type="scientific">Batillaria attramentaria</name>
    <dbReference type="NCBI Taxonomy" id="370345"/>
    <lineage>
        <taxon>Eukaryota</taxon>
        <taxon>Metazoa</taxon>
        <taxon>Spiralia</taxon>
        <taxon>Lophotrochozoa</taxon>
        <taxon>Mollusca</taxon>
        <taxon>Gastropoda</taxon>
        <taxon>Caenogastropoda</taxon>
        <taxon>Sorbeoconcha</taxon>
        <taxon>Cerithioidea</taxon>
        <taxon>Batillariidae</taxon>
        <taxon>Batillaria</taxon>
    </lineage>
</organism>
<accession>A0ABD0J4U1</accession>
<feature type="signal peptide" evidence="5">
    <location>
        <begin position="1"/>
        <end position="42"/>
    </location>
</feature>
<dbReference type="Pfam" id="PF07731">
    <property type="entry name" value="Cu-oxidase_2"/>
    <property type="match status" value="1"/>
</dbReference>
<evidence type="ECO:0008006" key="11">
    <source>
        <dbReference type="Google" id="ProtNLM"/>
    </source>
</evidence>
<feature type="domain" description="Plastocyanin-like" evidence="7">
    <location>
        <begin position="513"/>
        <end position="666"/>
    </location>
</feature>
<dbReference type="PANTHER" id="PTHR11709">
    <property type="entry name" value="MULTI-COPPER OXIDASE"/>
    <property type="match status" value="1"/>
</dbReference>
<evidence type="ECO:0000259" key="7">
    <source>
        <dbReference type="Pfam" id="PF07731"/>
    </source>
</evidence>
<proteinExistence type="inferred from homology"/>
<dbReference type="CDD" id="cd13905">
    <property type="entry name" value="CuRO_3_tcLLC2_insect_like"/>
    <property type="match status" value="1"/>
</dbReference>
<evidence type="ECO:0000259" key="8">
    <source>
        <dbReference type="Pfam" id="PF07732"/>
    </source>
</evidence>
<comment type="similarity">
    <text evidence="1">Belongs to the multicopper oxidase family.</text>
</comment>
<gene>
    <name evidence="9" type="ORF">BaRGS_00038762</name>
</gene>
<feature type="chain" id="PRO_5044806853" description="Laccase" evidence="5">
    <location>
        <begin position="43"/>
        <end position="691"/>
    </location>
</feature>
<dbReference type="InterPro" id="IPR033138">
    <property type="entry name" value="Cu_oxidase_CS"/>
</dbReference>
<dbReference type="InterPro" id="IPR011707">
    <property type="entry name" value="Cu-oxidase-like_N"/>
</dbReference>
<dbReference type="EMBL" id="JACVVK020000641">
    <property type="protein sequence ID" value="KAK7461203.1"/>
    <property type="molecule type" value="Genomic_DNA"/>
</dbReference>
<dbReference type="InterPro" id="IPR011706">
    <property type="entry name" value="Cu-oxidase_C"/>
</dbReference>
<dbReference type="InterPro" id="IPR008972">
    <property type="entry name" value="Cupredoxin"/>
</dbReference>
<comment type="caution">
    <text evidence="9">The sequence shown here is derived from an EMBL/GenBank/DDBJ whole genome shotgun (WGS) entry which is preliminary data.</text>
</comment>
<evidence type="ECO:0000313" key="10">
    <source>
        <dbReference type="Proteomes" id="UP001519460"/>
    </source>
</evidence>
<evidence type="ECO:0000256" key="2">
    <source>
        <dbReference type="ARBA" id="ARBA00022723"/>
    </source>
</evidence>
<keyword evidence="2" id="KW-0479">Metal-binding</keyword>
<dbReference type="Proteomes" id="UP001519460">
    <property type="component" value="Unassembled WGS sequence"/>
</dbReference>
<dbReference type="CDD" id="cd13884">
    <property type="entry name" value="CuRO_2_tcLCC_insect_like"/>
    <property type="match status" value="1"/>
</dbReference>
<evidence type="ECO:0000256" key="4">
    <source>
        <dbReference type="ARBA" id="ARBA00023008"/>
    </source>
</evidence>
<keyword evidence="5" id="KW-0732">Signal</keyword>
<reference evidence="9 10" key="1">
    <citation type="journal article" date="2023" name="Sci. Data">
        <title>Genome assembly of the Korean intertidal mud-creeper Batillaria attramentaria.</title>
        <authorList>
            <person name="Patra A.K."/>
            <person name="Ho P.T."/>
            <person name="Jun S."/>
            <person name="Lee S.J."/>
            <person name="Kim Y."/>
            <person name="Won Y.J."/>
        </authorList>
    </citation>
    <scope>NUCLEOTIDE SEQUENCE [LARGE SCALE GENOMIC DNA]</scope>
    <source>
        <strain evidence="9">Wonlab-2016</strain>
    </source>
</reference>
<dbReference type="GO" id="GO:0046872">
    <property type="term" value="F:metal ion binding"/>
    <property type="evidence" value="ECO:0007669"/>
    <property type="project" value="UniProtKB-KW"/>
</dbReference>
<dbReference type="SUPFAM" id="SSF49503">
    <property type="entry name" value="Cupredoxins"/>
    <property type="match status" value="3"/>
</dbReference>
<keyword evidence="3" id="KW-0560">Oxidoreductase</keyword>
<dbReference type="PROSITE" id="PS00080">
    <property type="entry name" value="MULTICOPPER_OXIDASE2"/>
    <property type="match status" value="1"/>
</dbReference>
<dbReference type="PANTHER" id="PTHR11709:SF394">
    <property type="entry name" value="FI03373P-RELATED"/>
    <property type="match status" value="1"/>
</dbReference>
<dbReference type="FunFam" id="2.60.40.420:FF:000045">
    <property type="entry name" value="Laccase 2"/>
    <property type="match status" value="1"/>
</dbReference>
<feature type="domain" description="Plastocyanin-like" evidence="8">
    <location>
        <begin position="120"/>
        <end position="223"/>
    </location>
</feature>
<name>A0ABD0J4U1_9CAEN</name>
<dbReference type="GO" id="GO:0016491">
    <property type="term" value="F:oxidoreductase activity"/>
    <property type="evidence" value="ECO:0007669"/>
    <property type="project" value="UniProtKB-KW"/>
</dbReference>
<dbReference type="Pfam" id="PF07732">
    <property type="entry name" value="Cu-oxidase_3"/>
    <property type="match status" value="1"/>
</dbReference>
<dbReference type="InterPro" id="IPR002355">
    <property type="entry name" value="Cu_oxidase_Cu_BS"/>
</dbReference>